<gene>
    <name evidence="3" type="ORF">FHS75_002443</name>
</gene>
<comment type="caution">
    <text evidence="3">The sequence shown here is derived from an EMBL/GenBank/DDBJ whole genome shotgun (WGS) entry which is preliminary data.</text>
</comment>
<dbReference type="PROSITE" id="PS51257">
    <property type="entry name" value="PROKAR_LIPOPROTEIN"/>
    <property type="match status" value="1"/>
</dbReference>
<dbReference type="RefSeq" id="WP_179407958.1">
    <property type="nucleotide sequence ID" value="NZ_JACBZF010000004.1"/>
</dbReference>
<proteinExistence type="predicted"/>
<protein>
    <submittedName>
        <fullName evidence="3">Putative small lipoprotein YifL</fullName>
    </submittedName>
</protein>
<feature type="region of interest" description="Disordered" evidence="1">
    <location>
        <begin position="19"/>
        <end position="53"/>
    </location>
</feature>
<keyword evidence="2" id="KW-0732">Signal</keyword>
<evidence type="ECO:0000313" key="4">
    <source>
        <dbReference type="Proteomes" id="UP000522081"/>
    </source>
</evidence>
<accession>A0A7Z0BTK9</accession>
<dbReference type="EMBL" id="JACBZF010000004">
    <property type="protein sequence ID" value="NYH96111.1"/>
    <property type="molecule type" value="Genomic_DNA"/>
</dbReference>
<dbReference type="AlphaFoldDB" id="A0A7Z0BTK9"/>
<sequence>MIRAAMASLALLALATGCGQQGDPSDELVTVSEEGDPANLPAPPERQWVSSSPHDNFDAVPSGIASESPRVPSAMLDFAALRSRDDPDRLLRFYASAIRARDWPAAAQAWRASRGMTAERLENMYASLSEPLLVTGRGRVEGAAGSLFYEVPATLRDGERTVQEGTIRLRRANDVPGASEEQLSWRIVESTPAR</sequence>
<feature type="chain" id="PRO_5031266233" evidence="2">
    <location>
        <begin position="22"/>
        <end position="194"/>
    </location>
</feature>
<reference evidence="3 4" key="1">
    <citation type="submission" date="2020-07" db="EMBL/GenBank/DDBJ databases">
        <title>Genomic Encyclopedia of Type Strains, Phase IV (KMG-IV): sequencing the most valuable type-strain genomes for metagenomic binning, comparative biology and taxonomic classification.</title>
        <authorList>
            <person name="Goeker M."/>
        </authorList>
    </citation>
    <scope>NUCLEOTIDE SEQUENCE [LARGE SCALE GENOMIC DNA]</scope>
    <source>
        <strain evidence="3 4">DSM 29043</strain>
    </source>
</reference>
<evidence type="ECO:0000256" key="1">
    <source>
        <dbReference type="SAM" id="MobiDB-lite"/>
    </source>
</evidence>
<name>A0A7Z0BTK9_9SPHN</name>
<keyword evidence="4" id="KW-1185">Reference proteome</keyword>
<feature type="signal peptide" evidence="2">
    <location>
        <begin position="1"/>
        <end position="21"/>
    </location>
</feature>
<dbReference type="Proteomes" id="UP000522081">
    <property type="component" value="Unassembled WGS sequence"/>
</dbReference>
<keyword evidence="3" id="KW-0449">Lipoprotein</keyword>
<evidence type="ECO:0000313" key="3">
    <source>
        <dbReference type="EMBL" id="NYH96111.1"/>
    </source>
</evidence>
<evidence type="ECO:0000256" key="2">
    <source>
        <dbReference type="SAM" id="SignalP"/>
    </source>
</evidence>
<organism evidence="3 4">
    <name type="scientific">Novosphingobium marinum</name>
    <dbReference type="NCBI Taxonomy" id="1514948"/>
    <lineage>
        <taxon>Bacteria</taxon>
        <taxon>Pseudomonadati</taxon>
        <taxon>Pseudomonadota</taxon>
        <taxon>Alphaproteobacteria</taxon>
        <taxon>Sphingomonadales</taxon>
        <taxon>Sphingomonadaceae</taxon>
        <taxon>Novosphingobium</taxon>
    </lineage>
</organism>